<dbReference type="Proteomes" id="UP000824076">
    <property type="component" value="Unassembled WGS sequence"/>
</dbReference>
<sequence length="173" mass="19283">MAKHLLLSIALFVVLGLIQVLICNNINLLNVATPFIFIYPLIRLPLTLHKNWTMTIAFAMGLTIDVFSNTQGMNALACVVLAALRDPMIKLYTTHDDEITDPVPSPKSLGIAPYMKYLFSMTLCFCIAITFIEAFTLRNFLVSLYRVIGCTLITFIILVGIDAIANAKNEKRL</sequence>
<evidence type="ECO:0000313" key="2">
    <source>
        <dbReference type="EMBL" id="HIU38422.1"/>
    </source>
</evidence>
<reference evidence="2" key="1">
    <citation type="submission" date="2020-10" db="EMBL/GenBank/DDBJ databases">
        <authorList>
            <person name="Gilroy R."/>
        </authorList>
    </citation>
    <scope>NUCLEOTIDE SEQUENCE</scope>
    <source>
        <strain evidence="2">17073</strain>
    </source>
</reference>
<proteinExistence type="predicted"/>
<organism evidence="2 3">
    <name type="scientific">Candidatus Limisoma intestinavium</name>
    <dbReference type="NCBI Taxonomy" id="2840856"/>
    <lineage>
        <taxon>Bacteria</taxon>
        <taxon>Pseudomonadati</taxon>
        <taxon>Bacteroidota</taxon>
        <taxon>Bacteroidia</taxon>
        <taxon>Bacteroidales</taxon>
        <taxon>Candidatus Limisoma</taxon>
    </lineage>
</organism>
<feature type="transmembrane region" description="Helical" evidence="1">
    <location>
        <begin position="26"/>
        <end position="46"/>
    </location>
</feature>
<keyword evidence="1" id="KW-0472">Membrane</keyword>
<protein>
    <submittedName>
        <fullName evidence="2">Rod shape-determining protein MreD</fullName>
    </submittedName>
</protein>
<comment type="caution">
    <text evidence="2">The sequence shown here is derived from an EMBL/GenBank/DDBJ whole genome shotgun (WGS) entry which is preliminary data.</text>
</comment>
<evidence type="ECO:0000256" key="1">
    <source>
        <dbReference type="SAM" id="Phobius"/>
    </source>
</evidence>
<name>A0A9D1ILS2_9BACT</name>
<feature type="transmembrane region" description="Helical" evidence="1">
    <location>
        <begin position="143"/>
        <end position="165"/>
    </location>
</feature>
<evidence type="ECO:0000313" key="3">
    <source>
        <dbReference type="Proteomes" id="UP000824076"/>
    </source>
</evidence>
<accession>A0A9D1ILS2</accession>
<keyword evidence="1" id="KW-1133">Transmembrane helix</keyword>
<feature type="transmembrane region" description="Helical" evidence="1">
    <location>
        <begin position="117"/>
        <end position="137"/>
    </location>
</feature>
<dbReference type="AlphaFoldDB" id="A0A9D1ILS2"/>
<dbReference type="EMBL" id="DVMS01000051">
    <property type="protein sequence ID" value="HIU38422.1"/>
    <property type="molecule type" value="Genomic_DNA"/>
</dbReference>
<gene>
    <name evidence="2" type="ORF">IAD18_02000</name>
</gene>
<keyword evidence="1" id="KW-0812">Transmembrane</keyword>
<reference evidence="2" key="2">
    <citation type="journal article" date="2021" name="PeerJ">
        <title>Extensive microbial diversity within the chicken gut microbiome revealed by metagenomics and culture.</title>
        <authorList>
            <person name="Gilroy R."/>
            <person name="Ravi A."/>
            <person name="Getino M."/>
            <person name="Pursley I."/>
            <person name="Horton D.L."/>
            <person name="Alikhan N.F."/>
            <person name="Baker D."/>
            <person name="Gharbi K."/>
            <person name="Hall N."/>
            <person name="Watson M."/>
            <person name="Adriaenssens E.M."/>
            <person name="Foster-Nyarko E."/>
            <person name="Jarju S."/>
            <person name="Secka A."/>
            <person name="Antonio M."/>
            <person name="Oren A."/>
            <person name="Chaudhuri R.R."/>
            <person name="La Ragione R."/>
            <person name="Hildebrand F."/>
            <person name="Pallen M.J."/>
        </authorList>
    </citation>
    <scope>NUCLEOTIDE SEQUENCE</scope>
    <source>
        <strain evidence="2">17073</strain>
    </source>
</reference>